<dbReference type="Pfam" id="PF01490">
    <property type="entry name" value="Aa_trans"/>
    <property type="match status" value="1"/>
</dbReference>
<reference evidence="12 13" key="1">
    <citation type="submission" date="2020-04" db="EMBL/GenBank/DDBJ databases">
        <title>Perkinsus olseni comparative genomics.</title>
        <authorList>
            <person name="Bogema D.R."/>
        </authorList>
    </citation>
    <scope>NUCLEOTIDE SEQUENCE [LARGE SCALE GENOMIC DNA]</scope>
    <source>
        <strain evidence="12 13">ATCC PRA-207</strain>
    </source>
</reference>
<dbReference type="PANTHER" id="PTHR22950">
    <property type="entry name" value="AMINO ACID TRANSPORTER"/>
    <property type="match status" value="1"/>
</dbReference>
<evidence type="ECO:0000256" key="4">
    <source>
        <dbReference type="ARBA" id="ARBA00022517"/>
    </source>
</evidence>
<dbReference type="InterPro" id="IPR040598">
    <property type="entry name" value="NIP7_N"/>
</dbReference>
<dbReference type="InterPro" id="IPR055359">
    <property type="entry name" value="Nip7_N_euk"/>
</dbReference>
<comment type="caution">
    <text evidence="12">The sequence shown here is derived from an EMBL/GenBank/DDBJ whole genome shotgun (WGS) entry which is preliminary data.</text>
</comment>
<sequence length="624" mass="68941">MRALTEEETRQVFEKLKKFLGSNLQLLVDRADGENYVFRLHKDRVFYMSENLLRKAQHIPRKCLLSAGVCFGKFTHSRKFRLHITCLDYLAKLATHKIWVKPTGEQSFVYGNHVVKAHLRRVTEDTPANTGVVILNEQEVPLGFGVTAKSVGECRTAGPEQIVVYHQSDIGEYLREEANLEVLTMGVEQSPFLSAQELPSYESAAMKNLTTLEGHGYSTPLSTVFNIVNTMVGLGMFALPYVFGAVGYLTGSIIFIGAVLASYLSAYVLTMVLSGYLEEYSYYALATRLFKGHAMSVAIDAVLAVVLFGVISMTFVVSFDSVHSYFPGVPRWMLGGMAALAGWAASLPKSLHGVRFASYTGVGLMLLIWVSVVFTAIIAPHRLDLRDEELVPPSPDTARSWVPFSQAASAGIFSFIMHINLPCLHGELKPVDRPKMPLLLAIALSWAFAMYIIFAVCASSSPLFLYGRAPDLLMTLPRTLLFDTCRVLMALVNITKTPLLLHPLRQVIDTRLNVPEQLNWLATSAIILISYCLFLWFNSLVEAVSVISAICSILTVQWFPAVCLWASAELDATRRGAALLPRRSDYHTCLWSVATRRAVAVLLGLLGILVAVLTGPSIVHLVTK</sequence>
<feature type="transmembrane region" description="Helical" evidence="10">
    <location>
        <begin position="359"/>
        <end position="381"/>
    </location>
</feature>
<dbReference type="GO" id="GO:0003723">
    <property type="term" value="F:RNA binding"/>
    <property type="evidence" value="ECO:0007669"/>
    <property type="project" value="UniProtKB-KW"/>
</dbReference>
<dbReference type="InterPro" id="IPR013057">
    <property type="entry name" value="AA_transpt_TM"/>
</dbReference>
<evidence type="ECO:0000313" key="13">
    <source>
        <dbReference type="Proteomes" id="UP000553632"/>
    </source>
</evidence>
<accession>A0A7J6RSZ4</accession>
<keyword evidence="9" id="KW-0539">Nucleus</keyword>
<evidence type="ECO:0000256" key="7">
    <source>
        <dbReference type="ARBA" id="ARBA00022989"/>
    </source>
</evidence>
<dbReference type="FunFam" id="3.10.450.220:FF:000001">
    <property type="entry name" value="60S ribosome subunit biogenesis protein NIP7 homolog"/>
    <property type="match status" value="1"/>
</dbReference>
<keyword evidence="7 10" id="KW-1133">Transmembrane helix</keyword>
<evidence type="ECO:0000256" key="8">
    <source>
        <dbReference type="ARBA" id="ARBA00023136"/>
    </source>
</evidence>
<dbReference type="GO" id="GO:0005730">
    <property type="term" value="C:nucleolus"/>
    <property type="evidence" value="ECO:0007669"/>
    <property type="project" value="UniProtKB-SubCell"/>
</dbReference>
<dbReference type="OMA" id="ICMWASA"/>
<gene>
    <name evidence="12" type="primary">NIP7_1</name>
    <name evidence="12" type="ORF">FOZ63_012569</name>
</gene>
<evidence type="ECO:0000259" key="11">
    <source>
        <dbReference type="SMART" id="SM00359"/>
    </source>
</evidence>
<keyword evidence="8 10" id="KW-0472">Membrane</keyword>
<evidence type="ECO:0000256" key="2">
    <source>
        <dbReference type="ARBA" id="ARBA00004604"/>
    </source>
</evidence>
<keyword evidence="4" id="KW-0690">Ribosome biogenesis</keyword>
<feature type="transmembrane region" description="Helical" evidence="10">
    <location>
        <begin position="518"/>
        <end position="537"/>
    </location>
</feature>
<proteinExistence type="inferred from homology"/>
<dbReference type="InterPro" id="IPR015947">
    <property type="entry name" value="PUA-like_sf"/>
</dbReference>
<evidence type="ECO:0000313" key="12">
    <source>
        <dbReference type="EMBL" id="KAF4723332.1"/>
    </source>
</evidence>
<keyword evidence="6" id="KW-0694">RNA-binding</keyword>
<dbReference type="GO" id="GO:0042254">
    <property type="term" value="P:ribosome biogenesis"/>
    <property type="evidence" value="ECO:0007669"/>
    <property type="project" value="UniProtKB-KW"/>
</dbReference>
<feature type="transmembrane region" description="Helical" evidence="10">
    <location>
        <begin position="224"/>
        <end position="243"/>
    </location>
</feature>
<comment type="similarity">
    <text evidence="3">Belongs to the NIP7 family.</text>
</comment>
<dbReference type="CDD" id="cd21146">
    <property type="entry name" value="Nip7_N_euk"/>
    <property type="match status" value="1"/>
</dbReference>
<dbReference type="FunFam" id="2.30.130.10:FF:000002">
    <property type="entry name" value="60S ribosome subunit biogenesis protein NIP7 homolog"/>
    <property type="match status" value="1"/>
</dbReference>
<name>A0A7J6RSZ4_PEROL</name>
<evidence type="ECO:0000256" key="5">
    <source>
        <dbReference type="ARBA" id="ARBA00022692"/>
    </source>
</evidence>
<feature type="transmembrane region" description="Helical" evidence="10">
    <location>
        <begin position="249"/>
        <end position="277"/>
    </location>
</feature>
<dbReference type="CDD" id="cd21151">
    <property type="entry name" value="PUA_Nip7-like"/>
    <property type="match status" value="1"/>
</dbReference>
<dbReference type="EMBL" id="JABANO010023559">
    <property type="protein sequence ID" value="KAF4723332.1"/>
    <property type="molecule type" value="Genomic_DNA"/>
</dbReference>
<dbReference type="SUPFAM" id="SSF88697">
    <property type="entry name" value="PUA domain-like"/>
    <property type="match status" value="1"/>
</dbReference>
<dbReference type="InterPro" id="IPR036974">
    <property type="entry name" value="PUA_sf"/>
</dbReference>
<protein>
    <submittedName>
        <fullName evidence="12">Ribosome biosynthesis protein nip7</fullName>
    </submittedName>
</protein>
<keyword evidence="5 10" id="KW-0812">Transmembrane</keyword>
<feature type="transmembrane region" description="Helical" evidence="10">
    <location>
        <begin position="599"/>
        <end position="622"/>
    </location>
</feature>
<organism evidence="12 13">
    <name type="scientific">Perkinsus olseni</name>
    <name type="common">Perkinsus atlanticus</name>
    <dbReference type="NCBI Taxonomy" id="32597"/>
    <lineage>
        <taxon>Eukaryota</taxon>
        <taxon>Sar</taxon>
        <taxon>Alveolata</taxon>
        <taxon>Perkinsozoa</taxon>
        <taxon>Perkinsea</taxon>
        <taxon>Perkinsida</taxon>
        <taxon>Perkinsidae</taxon>
        <taxon>Perkinsus</taxon>
    </lineage>
</organism>
<evidence type="ECO:0000256" key="3">
    <source>
        <dbReference type="ARBA" id="ARBA00009895"/>
    </source>
</evidence>
<dbReference type="SMART" id="SM00359">
    <property type="entry name" value="PUA"/>
    <property type="match status" value="1"/>
</dbReference>
<evidence type="ECO:0000256" key="10">
    <source>
        <dbReference type="SAM" id="Phobius"/>
    </source>
</evidence>
<dbReference type="InterPro" id="IPR002478">
    <property type="entry name" value="PUA"/>
</dbReference>
<feature type="transmembrane region" description="Helical" evidence="10">
    <location>
        <begin position="436"/>
        <end position="456"/>
    </location>
</feature>
<comment type="subcellular location">
    <subcellularLocation>
        <location evidence="1">Membrane</location>
        <topology evidence="1">Multi-pass membrane protein</topology>
    </subcellularLocation>
    <subcellularLocation>
        <location evidence="2">Nucleus</location>
        <location evidence="2">Nucleolus</location>
    </subcellularLocation>
</comment>
<evidence type="ECO:0000256" key="1">
    <source>
        <dbReference type="ARBA" id="ARBA00004141"/>
    </source>
</evidence>
<dbReference type="PROSITE" id="PS50890">
    <property type="entry name" value="PUA"/>
    <property type="match status" value="1"/>
</dbReference>
<keyword evidence="13" id="KW-1185">Reference proteome</keyword>
<dbReference type="Pfam" id="PF17833">
    <property type="entry name" value="pre-PUA_NIP7"/>
    <property type="match status" value="1"/>
</dbReference>
<dbReference type="Pfam" id="PF03657">
    <property type="entry name" value="UPF0113"/>
    <property type="match status" value="1"/>
</dbReference>
<dbReference type="GO" id="GO:0016020">
    <property type="term" value="C:membrane"/>
    <property type="evidence" value="ECO:0007669"/>
    <property type="project" value="UniProtKB-SubCell"/>
</dbReference>
<feature type="transmembrane region" description="Helical" evidence="10">
    <location>
        <begin position="329"/>
        <end position="347"/>
    </location>
</feature>
<feature type="domain" description="PUA" evidence="11">
    <location>
        <begin position="96"/>
        <end position="171"/>
    </location>
</feature>
<evidence type="ECO:0000256" key="9">
    <source>
        <dbReference type="ARBA" id="ARBA00023242"/>
    </source>
</evidence>
<feature type="transmembrane region" description="Helical" evidence="10">
    <location>
        <begin position="543"/>
        <end position="566"/>
    </location>
</feature>
<dbReference type="Gene3D" id="2.30.130.10">
    <property type="entry name" value="PUA domain"/>
    <property type="match status" value="1"/>
</dbReference>
<dbReference type="GO" id="GO:0015179">
    <property type="term" value="F:L-amino acid transmembrane transporter activity"/>
    <property type="evidence" value="ECO:0007669"/>
    <property type="project" value="TreeGrafter"/>
</dbReference>
<evidence type="ECO:0000256" key="6">
    <source>
        <dbReference type="ARBA" id="ARBA00022884"/>
    </source>
</evidence>
<feature type="transmembrane region" description="Helical" evidence="10">
    <location>
        <begin position="297"/>
        <end position="317"/>
    </location>
</feature>
<dbReference type="SUPFAM" id="SSF88802">
    <property type="entry name" value="Pre-PUA domain"/>
    <property type="match status" value="1"/>
</dbReference>
<dbReference type="Gene3D" id="3.10.450.220">
    <property type="match status" value="1"/>
</dbReference>
<dbReference type="InterPro" id="IPR005155">
    <property type="entry name" value="UPF0113_PUA"/>
</dbReference>
<dbReference type="Proteomes" id="UP000553632">
    <property type="component" value="Unassembled WGS sequence"/>
</dbReference>
<dbReference type="AlphaFoldDB" id="A0A7J6RSZ4"/>